<accession>A0A5B2U9A2</accession>
<dbReference type="Pfam" id="PF13351">
    <property type="entry name" value="DUF4099"/>
    <property type="match status" value="1"/>
</dbReference>
<sequence>MDNNINEELKTVEKTGDTLLVLHHETGTVGLVKGLGDNGEVNRISPEDLSRDEMLSIERNENSFTEFYSTFYHQLKEPSEFSFFKVTEYEAKQTALKLQKFMDESPNDVKQELKKYEISIDMVEAHRKAGDGKTAGNGEDAGNRYVYTAERMDWKMMEKLGLNKERLEELGALEPMLKGYKTPMQVPVRIELDNIGYD</sequence>
<dbReference type="InterPro" id="IPR025343">
    <property type="entry name" value="DUF4099"/>
</dbReference>
<comment type="caution">
    <text evidence="2">The sequence shown here is derived from an EMBL/GenBank/DDBJ whole genome shotgun (WGS) entry which is preliminary data.</text>
</comment>
<organism evidence="2 3">
    <name type="scientific">Chryseobacterium sediminis</name>
    <dbReference type="NCBI Taxonomy" id="1679494"/>
    <lineage>
        <taxon>Bacteria</taxon>
        <taxon>Pseudomonadati</taxon>
        <taxon>Bacteroidota</taxon>
        <taxon>Flavobacteriia</taxon>
        <taxon>Flavobacteriales</taxon>
        <taxon>Weeksellaceae</taxon>
        <taxon>Chryseobacterium group</taxon>
        <taxon>Chryseobacterium</taxon>
    </lineage>
</organism>
<dbReference type="Proteomes" id="UP000323082">
    <property type="component" value="Unassembled WGS sequence"/>
</dbReference>
<evidence type="ECO:0000313" key="2">
    <source>
        <dbReference type="EMBL" id="KAA2222937.1"/>
    </source>
</evidence>
<proteinExistence type="predicted"/>
<dbReference type="OrthoDB" id="1081890at2"/>
<evidence type="ECO:0000313" key="3">
    <source>
        <dbReference type="Proteomes" id="UP000323082"/>
    </source>
</evidence>
<feature type="domain" description="DUF4099" evidence="1">
    <location>
        <begin position="147"/>
        <end position="195"/>
    </location>
</feature>
<dbReference type="AlphaFoldDB" id="A0A5B2U9A2"/>
<evidence type="ECO:0000259" key="1">
    <source>
        <dbReference type="Pfam" id="PF13351"/>
    </source>
</evidence>
<dbReference type="RefSeq" id="WP_149831905.1">
    <property type="nucleotide sequence ID" value="NZ_VUNZ01000001.1"/>
</dbReference>
<gene>
    <name evidence="2" type="ORF">FW780_01680</name>
</gene>
<reference evidence="2 3" key="1">
    <citation type="journal article" date="2015" name="Int. J. Syst. Evol. Microbiol.">
        <title>Chryseobacterium sediminis sp. nov., isolated from a river sediment.</title>
        <authorList>
            <person name="Kampfer P."/>
            <person name="Busse H.J."/>
            <person name="McInroy J.A."/>
            <person name="Glaeser S.P."/>
        </authorList>
    </citation>
    <scope>NUCLEOTIDE SEQUENCE [LARGE SCALE GENOMIC DNA]</scope>
    <source>
        <strain evidence="2 3">IMT-174</strain>
    </source>
</reference>
<name>A0A5B2U9A2_9FLAO</name>
<protein>
    <submittedName>
        <fullName evidence="2">DUF4099 domain-containing protein</fullName>
    </submittedName>
</protein>
<dbReference type="EMBL" id="VUNZ01000001">
    <property type="protein sequence ID" value="KAA2222937.1"/>
    <property type="molecule type" value="Genomic_DNA"/>
</dbReference>